<dbReference type="RefSeq" id="WP_011342113.1">
    <property type="nucleotide sequence ID" value="NC_007498.2"/>
</dbReference>
<dbReference type="OrthoDB" id="5397486at2"/>
<dbReference type="STRING" id="338963.Pcar_2352"/>
<comment type="subcellular location">
    <subcellularLocation>
        <location evidence="1">Cytoplasm</location>
    </subcellularLocation>
</comment>
<dbReference type="Proteomes" id="UP000002534">
    <property type="component" value="Chromosome"/>
</dbReference>
<reference evidence="10 11" key="2">
    <citation type="journal article" date="2012" name="BMC Genomics">
        <title>The genome of Pelobacter carbinolicus reveals surprising metabolic capabilities and physiological features.</title>
        <authorList>
            <person name="Aklujkar M."/>
            <person name="Haveman S.A."/>
            <person name="Didonato R.Jr."/>
            <person name="Chertkov O."/>
            <person name="Han C.S."/>
            <person name="Land M.L."/>
            <person name="Brown P."/>
            <person name="Lovley D.R."/>
        </authorList>
    </citation>
    <scope>NUCLEOTIDE SEQUENCE [LARGE SCALE GENOMIC DNA]</scope>
    <source>
        <strain evidence="11">DSM 2380 / NBRC 103641 / GraBd1</strain>
    </source>
</reference>
<comment type="function">
    <text evidence="7">Activator of cell division through the inhibition of FtsZ GTPase activity, therefore promoting FtsZ assembly into bundles of protofilaments necessary for the formation of the division Z ring. It is recruited early at mid-cell but it is not essential for cell division.</text>
</comment>
<dbReference type="GO" id="GO:0000917">
    <property type="term" value="P:division septum assembly"/>
    <property type="evidence" value="ECO:0007669"/>
    <property type="project" value="UniProtKB-KW"/>
</dbReference>
<organism evidence="10 11">
    <name type="scientific">Syntrophotalea carbinolica (strain DSM 2380 / NBRC 103641 / GraBd1)</name>
    <name type="common">Pelobacter carbinolicus</name>
    <dbReference type="NCBI Taxonomy" id="338963"/>
    <lineage>
        <taxon>Bacteria</taxon>
        <taxon>Pseudomonadati</taxon>
        <taxon>Thermodesulfobacteriota</taxon>
        <taxon>Desulfuromonadia</taxon>
        <taxon>Desulfuromonadales</taxon>
        <taxon>Syntrophotaleaceae</taxon>
        <taxon>Syntrophotalea</taxon>
    </lineage>
</organism>
<dbReference type="eggNOG" id="COG3027">
    <property type="taxonomic scope" value="Bacteria"/>
</dbReference>
<dbReference type="Gene3D" id="6.10.250.790">
    <property type="match status" value="1"/>
</dbReference>
<name>Q3A216_SYNC1</name>
<dbReference type="GO" id="GO:0030428">
    <property type="term" value="C:cell septum"/>
    <property type="evidence" value="ECO:0007669"/>
    <property type="project" value="TreeGrafter"/>
</dbReference>
<evidence type="ECO:0000256" key="6">
    <source>
        <dbReference type="ARBA" id="ARBA00023306"/>
    </source>
</evidence>
<keyword evidence="3" id="KW-0963">Cytoplasm</keyword>
<dbReference type="InterPro" id="IPR036192">
    <property type="entry name" value="Cell_div_ZapA-like_sf"/>
</dbReference>
<dbReference type="InterPro" id="IPR053712">
    <property type="entry name" value="Bac_CellDiv_Activator"/>
</dbReference>
<evidence type="ECO:0000256" key="3">
    <source>
        <dbReference type="ARBA" id="ARBA00022490"/>
    </source>
</evidence>
<reference evidence="11" key="1">
    <citation type="submission" date="2005-10" db="EMBL/GenBank/DDBJ databases">
        <title>Complete sequence of Pelobacter carbinolicus DSM 2380.</title>
        <authorList>
            <person name="Copeland A."/>
            <person name="Lucas S."/>
            <person name="Lapidus A."/>
            <person name="Barry K."/>
            <person name="Detter J.C."/>
            <person name="Glavina T."/>
            <person name="Hammon N."/>
            <person name="Israni S."/>
            <person name="Pitluck S."/>
            <person name="Chertkov O."/>
            <person name="Schmutz J."/>
            <person name="Larimer F."/>
            <person name="Land M."/>
            <person name="Kyrpides N."/>
            <person name="Ivanova N."/>
            <person name="Richardson P."/>
        </authorList>
    </citation>
    <scope>NUCLEOTIDE SEQUENCE [LARGE SCALE GENOMIC DNA]</scope>
    <source>
        <strain evidence="11">DSM 2380 / NBRC 103641 / GraBd1</strain>
    </source>
</reference>
<proteinExistence type="predicted"/>
<evidence type="ECO:0000256" key="7">
    <source>
        <dbReference type="ARBA" id="ARBA00024910"/>
    </source>
</evidence>
<dbReference type="InterPro" id="IPR007838">
    <property type="entry name" value="Cell_div_ZapA-like"/>
</dbReference>
<evidence type="ECO:0000256" key="2">
    <source>
        <dbReference type="ARBA" id="ARBA00015195"/>
    </source>
</evidence>
<dbReference type="HOGENOM" id="CLU_180762_0_0_7"/>
<accession>Q3A216</accession>
<dbReference type="EMBL" id="CP000142">
    <property type="protein sequence ID" value="ABA89591.2"/>
    <property type="molecule type" value="Genomic_DNA"/>
</dbReference>
<evidence type="ECO:0000256" key="9">
    <source>
        <dbReference type="ARBA" id="ARBA00033158"/>
    </source>
</evidence>
<evidence type="ECO:0000256" key="8">
    <source>
        <dbReference type="ARBA" id="ARBA00026068"/>
    </source>
</evidence>
<keyword evidence="5" id="KW-0717">Septation</keyword>
<protein>
    <recommendedName>
        <fullName evidence="2">Cell division protein ZapA</fullName>
    </recommendedName>
    <alternativeName>
        <fullName evidence="9">Z ring-associated protein ZapA</fullName>
    </alternativeName>
</protein>
<evidence type="ECO:0000313" key="11">
    <source>
        <dbReference type="Proteomes" id="UP000002534"/>
    </source>
</evidence>
<dbReference type="GO" id="GO:0000921">
    <property type="term" value="P:septin ring assembly"/>
    <property type="evidence" value="ECO:0007669"/>
    <property type="project" value="TreeGrafter"/>
</dbReference>
<keyword evidence="11" id="KW-1185">Reference proteome</keyword>
<dbReference type="SUPFAM" id="SSF102829">
    <property type="entry name" value="Cell division protein ZapA-like"/>
    <property type="match status" value="1"/>
</dbReference>
<evidence type="ECO:0000256" key="5">
    <source>
        <dbReference type="ARBA" id="ARBA00023210"/>
    </source>
</evidence>
<dbReference type="GO" id="GO:0005829">
    <property type="term" value="C:cytosol"/>
    <property type="evidence" value="ECO:0007669"/>
    <property type="project" value="TreeGrafter"/>
</dbReference>
<evidence type="ECO:0000256" key="1">
    <source>
        <dbReference type="ARBA" id="ARBA00004496"/>
    </source>
</evidence>
<keyword evidence="4 10" id="KW-0132">Cell division</keyword>
<evidence type="ECO:0000256" key="4">
    <source>
        <dbReference type="ARBA" id="ARBA00022618"/>
    </source>
</evidence>
<gene>
    <name evidence="10" type="primary">zapA</name>
    <name evidence="10" type="ordered locus">Pcar_2352</name>
</gene>
<dbReference type="GO" id="GO:0043093">
    <property type="term" value="P:FtsZ-dependent cytokinesis"/>
    <property type="evidence" value="ECO:0007669"/>
    <property type="project" value="TreeGrafter"/>
</dbReference>
<dbReference type="PANTHER" id="PTHR34981:SF1">
    <property type="entry name" value="CELL DIVISION PROTEIN ZAPA"/>
    <property type="match status" value="1"/>
</dbReference>
<dbReference type="AlphaFoldDB" id="Q3A216"/>
<dbReference type="PANTHER" id="PTHR34981">
    <property type="entry name" value="CELL DIVISION PROTEIN ZAPA"/>
    <property type="match status" value="1"/>
</dbReference>
<comment type="subunit">
    <text evidence="8">Homodimer. Interacts with FtsZ.</text>
</comment>
<dbReference type="KEGG" id="pca:Pcar_2352"/>
<dbReference type="GO" id="GO:0032153">
    <property type="term" value="C:cell division site"/>
    <property type="evidence" value="ECO:0007669"/>
    <property type="project" value="TreeGrafter"/>
</dbReference>
<keyword evidence="6" id="KW-0131">Cell cycle</keyword>
<evidence type="ECO:0000313" key="10">
    <source>
        <dbReference type="EMBL" id="ABA89591.2"/>
    </source>
</evidence>
<dbReference type="Pfam" id="PF05164">
    <property type="entry name" value="ZapA"/>
    <property type="match status" value="1"/>
</dbReference>
<sequence length="100" mass="10958">MKQAVQVTILGQQYTIKSAMDPAEVCRVAEFVNEKIAEVVAASRAVDTLNTAVLALLNVGEAYLRLRDATQAREESLNVQLHDLVARLEKACPDSPPHEN</sequence>